<name>A0A4Y8VR16_9BACT</name>
<protein>
    <submittedName>
        <fullName evidence="2">Uncharacterized protein</fullName>
    </submittedName>
</protein>
<dbReference type="GeneID" id="302994722"/>
<dbReference type="OrthoDB" id="1269053at2"/>
<feature type="compositionally biased region" description="Basic and acidic residues" evidence="1">
    <location>
        <begin position="289"/>
        <end position="299"/>
    </location>
</feature>
<feature type="region of interest" description="Disordered" evidence="1">
    <location>
        <begin position="289"/>
        <end position="309"/>
    </location>
</feature>
<dbReference type="EMBL" id="SGVY01000010">
    <property type="protein sequence ID" value="TFH82763.1"/>
    <property type="molecule type" value="Genomic_DNA"/>
</dbReference>
<keyword evidence="3" id="KW-1185">Reference proteome</keyword>
<dbReference type="RefSeq" id="WP_134843044.1">
    <property type="nucleotide sequence ID" value="NZ_SGVY01000010.1"/>
</dbReference>
<sequence>MKKEIKMDPEDLQTRLNQEVITTSDPRKMLGMYTAKRVLRTWTEDFIDQDTGEIVTIERNDMIMERGVLLTPEQVSELSFYLQSGDIKEVEITNQCRNGVEYLGGGFTPWMATVKVNGKNTKMLLFAQDINQALEILKDYTELETSGSFFILGIKQRSSLIYIDSQLSSYAMNEKGEAVVDEKDDEKVVKQRFYIVDASIQNLDATQDQVEDGVDVYCQTFLLKSANADSAKKQIELYMARKAKERAETGKEAIICKYGITINAASPVGIGSVVPEDFSMAYKHAESDFAKEVEKKDSKEEDEDENSEE</sequence>
<reference evidence="2 3" key="1">
    <citation type="submission" date="2019-02" db="EMBL/GenBank/DDBJ databases">
        <title>Draft Genome Sequence of the Prevotella sp. BCRC 81118, Isolated from Human Feces.</title>
        <authorList>
            <person name="Huang C.-H."/>
        </authorList>
    </citation>
    <scope>NUCLEOTIDE SEQUENCE [LARGE SCALE GENOMIC DNA]</scope>
    <source>
        <strain evidence="2 3">BCRC 81118</strain>
    </source>
</reference>
<organism evidence="2 3">
    <name type="scientific">Segatella hominis</name>
    <dbReference type="NCBI Taxonomy" id="2518605"/>
    <lineage>
        <taxon>Bacteria</taxon>
        <taxon>Pseudomonadati</taxon>
        <taxon>Bacteroidota</taxon>
        <taxon>Bacteroidia</taxon>
        <taxon>Bacteroidales</taxon>
        <taxon>Prevotellaceae</taxon>
        <taxon>Segatella</taxon>
    </lineage>
</organism>
<comment type="caution">
    <text evidence="2">The sequence shown here is derived from an EMBL/GenBank/DDBJ whole genome shotgun (WGS) entry which is preliminary data.</text>
</comment>
<accession>A0A4Y8VR16</accession>
<dbReference type="AlphaFoldDB" id="A0A4Y8VR16"/>
<dbReference type="Proteomes" id="UP000297872">
    <property type="component" value="Unassembled WGS sequence"/>
</dbReference>
<evidence type="ECO:0000256" key="1">
    <source>
        <dbReference type="SAM" id="MobiDB-lite"/>
    </source>
</evidence>
<feature type="compositionally biased region" description="Acidic residues" evidence="1">
    <location>
        <begin position="300"/>
        <end position="309"/>
    </location>
</feature>
<evidence type="ECO:0000313" key="3">
    <source>
        <dbReference type="Proteomes" id="UP000297872"/>
    </source>
</evidence>
<gene>
    <name evidence="2" type="ORF">EXN75_05355</name>
</gene>
<proteinExistence type="predicted"/>
<evidence type="ECO:0000313" key="2">
    <source>
        <dbReference type="EMBL" id="TFH82763.1"/>
    </source>
</evidence>